<keyword evidence="1" id="KW-1133">Transmembrane helix</keyword>
<accession>A0A370G768</accession>
<keyword evidence="4" id="KW-1185">Reference proteome</keyword>
<evidence type="ECO:0000259" key="2">
    <source>
        <dbReference type="Pfam" id="PF09835"/>
    </source>
</evidence>
<name>A0A370G768_9COXI</name>
<dbReference type="RefSeq" id="WP_114835258.1">
    <property type="nucleotide sequence ID" value="NZ_LR699114.1"/>
</dbReference>
<feature type="transmembrane region" description="Helical" evidence="1">
    <location>
        <begin position="79"/>
        <end position="98"/>
    </location>
</feature>
<feature type="domain" description="DUF2062" evidence="2">
    <location>
        <begin position="25"/>
        <end position="169"/>
    </location>
</feature>
<evidence type="ECO:0000256" key="1">
    <source>
        <dbReference type="SAM" id="Phobius"/>
    </source>
</evidence>
<evidence type="ECO:0000313" key="3">
    <source>
        <dbReference type="EMBL" id="RDI39050.1"/>
    </source>
</evidence>
<evidence type="ECO:0000313" key="4">
    <source>
        <dbReference type="Proteomes" id="UP000254720"/>
    </source>
</evidence>
<protein>
    <recommendedName>
        <fullName evidence="2">DUF2062 domain-containing protein</fullName>
    </recommendedName>
</protein>
<keyword evidence="1" id="KW-0472">Membrane</keyword>
<organism evidence="3 4">
    <name type="scientific">Aquicella lusitana</name>
    <dbReference type="NCBI Taxonomy" id="254246"/>
    <lineage>
        <taxon>Bacteria</taxon>
        <taxon>Pseudomonadati</taxon>
        <taxon>Pseudomonadota</taxon>
        <taxon>Gammaproteobacteria</taxon>
        <taxon>Legionellales</taxon>
        <taxon>Coxiellaceae</taxon>
        <taxon>Aquicella</taxon>
    </lineage>
</organism>
<dbReference type="InterPro" id="IPR018639">
    <property type="entry name" value="DUF2062"/>
</dbReference>
<dbReference type="EMBL" id="QQAX01000029">
    <property type="protein sequence ID" value="RDI39050.1"/>
    <property type="molecule type" value="Genomic_DNA"/>
</dbReference>
<dbReference type="Proteomes" id="UP000254720">
    <property type="component" value="Unassembled WGS sequence"/>
</dbReference>
<feature type="transmembrane region" description="Helical" evidence="1">
    <location>
        <begin position="47"/>
        <end position="73"/>
    </location>
</feature>
<dbReference type="OrthoDB" id="9786029at2"/>
<proteinExistence type="predicted"/>
<feature type="transmembrane region" description="Helical" evidence="1">
    <location>
        <begin position="150"/>
        <end position="173"/>
    </location>
</feature>
<reference evidence="3 4" key="1">
    <citation type="submission" date="2018-07" db="EMBL/GenBank/DDBJ databases">
        <title>Genomic Encyclopedia of Type Strains, Phase IV (KMG-IV): sequencing the most valuable type-strain genomes for metagenomic binning, comparative biology and taxonomic classification.</title>
        <authorList>
            <person name="Goeker M."/>
        </authorList>
    </citation>
    <scope>NUCLEOTIDE SEQUENCE [LARGE SCALE GENOMIC DNA]</scope>
    <source>
        <strain evidence="3 4">DSM 16500</strain>
    </source>
</reference>
<dbReference type="PANTHER" id="PTHR40547">
    <property type="entry name" value="SLL0298 PROTEIN"/>
    <property type="match status" value="1"/>
</dbReference>
<dbReference type="AlphaFoldDB" id="A0A370G768"/>
<keyword evidence="1" id="KW-0812">Transmembrane</keyword>
<dbReference type="PANTHER" id="PTHR40547:SF1">
    <property type="entry name" value="SLL0298 PROTEIN"/>
    <property type="match status" value="1"/>
</dbReference>
<comment type="caution">
    <text evidence="3">The sequence shown here is derived from an EMBL/GenBank/DDBJ whole genome shotgun (WGS) entry which is preliminary data.</text>
</comment>
<gene>
    <name evidence="3" type="ORF">C8D86_1296</name>
</gene>
<dbReference type="Pfam" id="PF09835">
    <property type="entry name" value="DUF2062"/>
    <property type="match status" value="1"/>
</dbReference>
<sequence length="185" mass="20771">MRPPNWLKKYIPDHKSLENASVLPILKRRLRHPALWHLNRVSVARGVAIGLFAAMIPVLPFQTLLAIILAILLQANLPIAVVFSWVNNPFTILPLVYLTYYLGNKVLDANGAAITVHEVAWDFTSLSGFWSSFSAWFFQFGKAFFVGLPIAAFGAALAGYVIVTLLWQGGVYLKQMWKKAGRKFR</sequence>